<evidence type="ECO:0000256" key="2">
    <source>
        <dbReference type="SAM" id="MobiDB-lite"/>
    </source>
</evidence>
<sequence length="1167" mass="133487">MGETSEPFGDETDLNVDSVEYDWAESPARHVALLHAGMTMQDDISQVSDDRRESNVIESKNESALLGKNNERNCSSGNICSSIGFEENKSIADVSNTKLQACHLSSSESRLSHSDESLCNSRSHRTSTSLPVIPSLGLSDRNKINTYKTNVHTQGNTTTDGEETLFNRLNEIKSDSQCSINEKTVETYRRDSKENEYETNCLKERIADDGASKTKNICEETGSQLWVDYNTTANEQNRVDACKKDESSSIPTLCTNMPNLVSRPTLADDSKLVKMSLLTNPMNIMQSNVHLLNKSRNFLNFITEKSTNIMEKALLPQHLAMKYNNISKFVETDAAKLSTNNMSLANVTSILNADSATNQFDTMHCTVKPSFNKNNDNLDSVTNNEEVVNLFASTKENKMYDDSERQLSCNSLENDKLEKKYPVLKQNDFDELDCDAIDARVKHYVLSAEIDENKSFSQTNELHDDTDKKNSPGINNLTDSNILKHGSLKHPLYHALLEDYTSLKLEHSQLLEKMEYFKKLNRSNISLPETETSGDTLISHVETLEKTVNKLTSELNASLDTQEALKKECAAIGKEKEDMVMRYVTSEKQLIDTQRAKESTERKVKEVLKDQEILQNKLRQAQGERTRICNILDGKCREVTDLQKNVESLKEDVKLKEIKLKWTQTKLKTEMESQKDTQQKLDKALMKINDMKEECEQIRRETQESFRKFQQSEENKAVTLDQQLKEHQARLILERHVTEDKETLRLQLQKELEALKSKQQNLIEENKKLSLEIQESEKIRLNNENDLSNLRIITDQNQQQIAELLNKVSQLETLKVQLQQKEEYIMLVEEKLLQLQSTNEELVSDMQACRQKEADMLDFTQKLTDTNVRLQSEFIAIQTKVNYLESEQGPLRERIHELTSRIKSLEGDLMQERKKRKEECEILANHVAEQTQLAQNFAQKLEDSQGENAVLKRKHQASIKEMTRELQQCRRKLEMFEATSPTNSLDTASRAGSNTSLAGDTSNGALSDNNINSDHINSIDLNNQVLMDRIIKLQNINVKRAEKLDFFKGHTQVLLEDIQKKEKIIQNYILQQNFGALTCNERDKHKHIKSRRDIAELARRGGIMASVYNHRVSDENMTLELSLEINQKLQAVLEDALLKNITLKDNIDTLGKEIAKLTIEQQKQISN</sequence>
<name>A0AAW2GGW5_9HYME</name>
<evidence type="ECO:0008006" key="5">
    <source>
        <dbReference type="Google" id="ProtNLM"/>
    </source>
</evidence>
<dbReference type="GO" id="GO:0099518">
    <property type="term" value="P:vesicle cytoskeletal trafficking"/>
    <property type="evidence" value="ECO:0007669"/>
    <property type="project" value="TreeGrafter"/>
</dbReference>
<gene>
    <name evidence="3" type="ORF">PUN28_005290</name>
</gene>
<feature type="coiled-coil region" evidence="1">
    <location>
        <begin position="597"/>
        <end position="852"/>
    </location>
</feature>
<feature type="compositionally biased region" description="Polar residues" evidence="2">
    <location>
        <begin position="979"/>
        <end position="1003"/>
    </location>
</feature>
<dbReference type="PANTHER" id="PTHR18911:SF5">
    <property type="entry name" value="COILED-COIL DOMAIN-CONTAINING PROTEIN 186"/>
    <property type="match status" value="1"/>
</dbReference>
<organism evidence="3 4">
    <name type="scientific">Cardiocondyla obscurior</name>
    <dbReference type="NCBI Taxonomy" id="286306"/>
    <lineage>
        <taxon>Eukaryota</taxon>
        <taxon>Metazoa</taxon>
        <taxon>Ecdysozoa</taxon>
        <taxon>Arthropoda</taxon>
        <taxon>Hexapoda</taxon>
        <taxon>Insecta</taxon>
        <taxon>Pterygota</taxon>
        <taxon>Neoptera</taxon>
        <taxon>Endopterygota</taxon>
        <taxon>Hymenoptera</taxon>
        <taxon>Apocrita</taxon>
        <taxon>Aculeata</taxon>
        <taxon>Formicoidea</taxon>
        <taxon>Formicidae</taxon>
        <taxon>Myrmicinae</taxon>
        <taxon>Cardiocondyla</taxon>
    </lineage>
</organism>
<accession>A0AAW2GGW5</accession>
<evidence type="ECO:0000256" key="1">
    <source>
        <dbReference type="SAM" id="Coils"/>
    </source>
</evidence>
<protein>
    <recommendedName>
        <fullName evidence="5">Coiled-coil domain-containing protein 186</fullName>
    </recommendedName>
</protein>
<dbReference type="AlphaFoldDB" id="A0AAW2GGW5"/>
<dbReference type="GO" id="GO:0005802">
    <property type="term" value="C:trans-Golgi network"/>
    <property type="evidence" value="ECO:0007669"/>
    <property type="project" value="TreeGrafter"/>
</dbReference>
<dbReference type="InterPro" id="IPR038830">
    <property type="entry name" value="CCDC186"/>
</dbReference>
<evidence type="ECO:0000313" key="4">
    <source>
        <dbReference type="Proteomes" id="UP001430953"/>
    </source>
</evidence>
<dbReference type="EMBL" id="JADYXP020000004">
    <property type="protein sequence ID" value="KAL0126813.1"/>
    <property type="molecule type" value="Genomic_DNA"/>
</dbReference>
<feature type="coiled-coil region" evidence="1">
    <location>
        <begin position="541"/>
        <end position="568"/>
    </location>
</feature>
<keyword evidence="4" id="KW-1185">Reference proteome</keyword>
<comment type="caution">
    <text evidence="3">The sequence shown here is derived from an EMBL/GenBank/DDBJ whole genome shotgun (WGS) entry which is preliminary data.</text>
</comment>
<dbReference type="Proteomes" id="UP001430953">
    <property type="component" value="Unassembled WGS sequence"/>
</dbReference>
<feature type="region of interest" description="Disordered" evidence="2">
    <location>
        <begin position="978"/>
        <end position="1003"/>
    </location>
</feature>
<dbReference type="PANTHER" id="PTHR18911">
    <property type="entry name" value="CTCL TUMOR ANTIGEN HD-CL-01"/>
    <property type="match status" value="1"/>
</dbReference>
<proteinExistence type="predicted"/>
<evidence type="ECO:0000313" key="3">
    <source>
        <dbReference type="EMBL" id="KAL0126813.1"/>
    </source>
</evidence>
<dbReference type="GO" id="GO:0031267">
    <property type="term" value="F:small GTPase binding"/>
    <property type="evidence" value="ECO:0007669"/>
    <property type="project" value="TreeGrafter"/>
</dbReference>
<reference evidence="3 4" key="1">
    <citation type="submission" date="2023-03" db="EMBL/GenBank/DDBJ databases">
        <title>High recombination rates correlate with genetic variation in Cardiocondyla obscurior ants.</title>
        <authorList>
            <person name="Errbii M."/>
        </authorList>
    </citation>
    <scope>NUCLEOTIDE SEQUENCE [LARGE SCALE GENOMIC DNA]</scope>
    <source>
        <strain evidence="3">Alpha-2009</strain>
        <tissue evidence="3">Whole body</tissue>
    </source>
</reference>
<keyword evidence="1" id="KW-0175">Coiled coil</keyword>